<sequence length="72" mass="7755">MTILTVGLSARVVDVQDTQTVRELFRQAFGQVPIDEVVRVTIDGATQNLGLDAPVTFQTQAVDLDVRLGAKG</sequence>
<reference evidence="1 2" key="1">
    <citation type="journal article" date="2016" name="Nat. Commun.">
        <title>Thousands of microbial genomes shed light on interconnected biogeochemical processes in an aquifer system.</title>
        <authorList>
            <person name="Anantharaman K."/>
            <person name="Brown C.T."/>
            <person name="Hug L.A."/>
            <person name="Sharon I."/>
            <person name="Castelle C.J."/>
            <person name="Probst A.J."/>
            <person name="Thomas B.C."/>
            <person name="Singh A."/>
            <person name="Wilkins M.J."/>
            <person name="Karaoz U."/>
            <person name="Brodie E.L."/>
            <person name="Williams K.H."/>
            <person name="Hubbard S.S."/>
            <person name="Banfield J.F."/>
        </authorList>
    </citation>
    <scope>NUCLEOTIDE SEQUENCE [LARGE SCALE GENOMIC DNA]</scope>
</reference>
<dbReference type="Proteomes" id="UP000178999">
    <property type="component" value="Unassembled WGS sequence"/>
</dbReference>
<comment type="caution">
    <text evidence="1">The sequence shown here is derived from an EMBL/GenBank/DDBJ whole genome shotgun (WGS) entry which is preliminary data.</text>
</comment>
<protein>
    <submittedName>
        <fullName evidence="1">Uncharacterized protein</fullName>
    </submittedName>
</protein>
<proteinExistence type="predicted"/>
<dbReference type="STRING" id="1802538.A2382_04265"/>
<evidence type="ECO:0000313" key="2">
    <source>
        <dbReference type="Proteomes" id="UP000178999"/>
    </source>
</evidence>
<dbReference type="AlphaFoldDB" id="A0A1F8CW65"/>
<organism evidence="1 2">
    <name type="scientific">Candidatus Woesebacteria bacterium RIFOXYB1_FULL_38_16</name>
    <dbReference type="NCBI Taxonomy" id="1802538"/>
    <lineage>
        <taxon>Bacteria</taxon>
        <taxon>Candidatus Woeseibacteriota</taxon>
    </lineage>
</organism>
<dbReference type="EMBL" id="MGHY01000007">
    <property type="protein sequence ID" value="OGM79785.1"/>
    <property type="molecule type" value="Genomic_DNA"/>
</dbReference>
<name>A0A1F8CW65_9BACT</name>
<evidence type="ECO:0000313" key="1">
    <source>
        <dbReference type="EMBL" id="OGM79785.1"/>
    </source>
</evidence>
<accession>A0A1F8CW65</accession>
<gene>
    <name evidence="1" type="ORF">A2382_04265</name>
</gene>